<evidence type="ECO:0000259" key="2">
    <source>
        <dbReference type="Pfam" id="PF08401"/>
    </source>
</evidence>
<accession>A0A191WL18</accession>
<feature type="domain" description="N-terminal" evidence="2">
    <location>
        <begin position="34"/>
        <end position="101"/>
    </location>
</feature>
<dbReference type="AlphaFoldDB" id="A0A191WL18"/>
<proteinExistence type="predicted"/>
<evidence type="ECO:0000256" key="1">
    <source>
        <dbReference type="SAM" id="MobiDB-lite"/>
    </source>
</evidence>
<dbReference type="EMBL" id="CP013979">
    <property type="protein sequence ID" value="ANJ28904.1"/>
    <property type="molecule type" value="Genomic_DNA"/>
</dbReference>
<protein>
    <submittedName>
        <fullName evidence="3">Serine/arginine repetitive matrix protein 2</fullName>
    </submittedName>
</protein>
<dbReference type="GO" id="GO:0003697">
    <property type="term" value="F:single-stranded DNA binding"/>
    <property type="evidence" value="ECO:0007669"/>
    <property type="project" value="InterPro"/>
</dbReference>
<dbReference type="KEGG" id="agy:ATC03_12215"/>
<gene>
    <name evidence="3" type="ORF">ATC03_12215</name>
</gene>
<name>A0A191WL18_9MICO</name>
<reference evidence="3 4" key="1">
    <citation type="journal article" date="2016" name="Int. J. Syst. Evol. Microbiol.">
        <title>Agromyces aureus sp. nov., isolated from the rhizosphere of Salix caprea L. grown in a heavy-metal-contaminated soil.</title>
        <authorList>
            <person name="Corretto E."/>
            <person name="Antonielli L."/>
            <person name="Sessitsch A."/>
            <person name="Compant S."/>
            <person name="Gorfer M."/>
            <person name="Kuffner M."/>
            <person name="Brader G."/>
        </authorList>
    </citation>
    <scope>NUCLEOTIDE SEQUENCE [LARGE SCALE GENOMIC DNA]</scope>
    <source>
        <strain evidence="3 4">AR33</strain>
    </source>
</reference>
<dbReference type="Pfam" id="PF08401">
    <property type="entry name" value="ArdcN"/>
    <property type="match status" value="1"/>
</dbReference>
<sequence length="368" mass="39027">MSSIPGQRVERDAKIAELHERLTVAVEQLVSGDAWVKAIEFAARFRRRSFNNVLLIHVQHAAAYELGTVPEPAPTFVAGFKQWQALGRRVTAGQHGYSILAPLTARFATADPADPGSWHRLASAERPRPGEVVRPKLIGVRPTYVWDVSQTDGRPLPQRPAPRLLHGEAPTGLWDALAALVDRAGFVLSSAPDATALGGANGLTNFIDRTVLVRADLEPAAAVKTLAHELAHLQLHDPEAAPRGIGPLAGTNPSDDVPQHRGIAEVEAESVALMVGAAHGMDTSVFTVPYVSGWADSVPGITPVEVVQATGERVRRAAGGILDELRTPQLDDGDPVALGQVQVAAARSLAPTAPPNRAMDPISTRGLA</sequence>
<feature type="region of interest" description="Disordered" evidence="1">
    <location>
        <begin position="348"/>
        <end position="368"/>
    </location>
</feature>
<organism evidence="3 4">
    <name type="scientific">Agromyces aureus</name>
    <dbReference type="NCBI Taxonomy" id="453304"/>
    <lineage>
        <taxon>Bacteria</taxon>
        <taxon>Bacillati</taxon>
        <taxon>Actinomycetota</taxon>
        <taxon>Actinomycetes</taxon>
        <taxon>Micrococcales</taxon>
        <taxon>Microbacteriaceae</taxon>
        <taxon>Agromyces</taxon>
    </lineage>
</organism>
<evidence type="ECO:0000313" key="4">
    <source>
        <dbReference type="Proteomes" id="UP000078437"/>
    </source>
</evidence>
<dbReference type="Proteomes" id="UP000078437">
    <property type="component" value="Chromosome"/>
</dbReference>
<keyword evidence="4" id="KW-1185">Reference proteome</keyword>
<dbReference type="InterPro" id="IPR013610">
    <property type="entry name" value="ArdC_N"/>
</dbReference>
<reference evidence="4" key="2">
    <citation type="submission" date="2016-01" db="EMBL/GenBank/DDBJ databases">
        <title>Complete genome sequence of Agromyces aureus AR33T and comparison with related organisms.</title>
        <authorList>
            <person name="Corretto E."/>
            <person name="Antonielli L."/>
            <person name="Sessitsch A."/>
            <person name="Brader G."/>
        </authorList>
    </citation>
    <scope>NUCLEOTIDE SEQUENCE [LARGE SCALE GENOMIC DNA]</scope>
    <source>
        <strain evidence="4">AR33</strain>
    </source>
</reference>
<dbReference type="STRING" id="453304.ATC03_12215"/>
<dbReference type="RefSeq" id="WP_067882071.1">
    <property type="nucleotide sequence ID" value="NZ_CP013979.1"/>
</dbReference>
<evidence type="ECO:0000313" key="3">
    <source>
        <dbReference type="EMBL" id="ANJ28904.1"/>
    </source>
</evidence>